<keyword evidence="2" id="KW-1185">Reference proteome</keyword>
<accession>A0A5K7YZ80</accession>
<dbReference type="SUPFAM" id="SSF54285">
    <property type="entry name" value="MoaD/ThiS"/>
    <property type="match status" value="1"/>
</dbReference>
<dbReference type="RefSeq" id="WP_155303981.1">
    <property type="nucleotide sequence ID" value="NZ_AP021875.1"/>
</dbReference>
<dbReference type="OrthoDB" id="5422322at2"/>
<dbReference type="Pfam" id="PF02597">
    <property type="entry name" value="ThiS"/>
    <property type="match status" value="1"/>
</dbReference>
<dbReference type="InterPro" id="IPR012675">
    <property type="entry name" value="Beta-grasp_dom_sf"/>
</dbReference>
<dbReference type="Gene3D" id="3.10.20.30">
    <property type="match status" value="1"/>
</dbReference>
<gene>
    <name evidence="1" type="ORF">DSCW_24390</name>
</gene>
<dbReference type="KEGG" id="dwd:DSCW_24390"/>
<dbReference type="CDD" id="cd00565">
    <property type="entry name" value="Ubl_ThiS"/>
    <property type="match status" value="1"/>
</dbReference>
<dbReference type="EMBL" id="AP021875">
    <property type="protein sequence ID" value="BBO75022.1"/>
    <property type="molecule type" value="Genomic_DNA"/>
</dbReference>
<dbReference type="InterPro" id="IPR016155">
    <property type="entry name" value="Mopterin_synth/thiamin_S_b"/>
</dbReference>
<reference evidence="1 2" key="1">
    <citation type="submission" date="2019-11" db="EMBL/GenBank/DDBJ databases">
        <title>Comparative genomics of hydrocarbon-degrading Desulfosarcina strains.</title>
        <authorList>
            <person name="Watanabe M."/>
            <person name="Kojima H."/>
            <person name="Fukui M."/>
        </authorList>
    </citation>
    <scope>NUCLEOTIDE SEQUENCE [LARGE SCALE GENOMIC DNA]</scope>
    <source>
        <strain evidence="1 2">PP31</strain>
    </source>
</reference>
<name>A0A5K7YZ80_9BACT</name>
<evidence type="ECO:0000313" key="1">
    <source>
        <dbReference type="EMBL" id="BBO75022.1"/>
    </source>
</evidence>
<dbReference type="Proteomes" id="UP000427769">
    <property type="component" value="Chromosome"/>
</dbReference>
<organism evidence="1 2">
    <name type="scientific">Desulfosarcina widdelii</name>
    <dbReference type="NCBI Taxonomy" id="947919"/>
    <lineage>
        <taxon>Bacteria</taxon>
        <taxon>Pseudomonadati</taxon>
        <taxon>Thermodesulfobacteriota</taxon>
        <taxon>Desulfobacteria</taxon>
        <taxon>Desulfobacterales</taxon>
        <taxon>Desulfosarcinaceae</taxon>
        <taxon>Desulfosarcina</taxon>
    </lineage>
</organism>
<evidence type="ECO:0008006" key="3">
    <source>
        <dbReference type="Google" id="ProtNLM"/>
    </source>
</evidence>
<dbReference type="AlphaFoldDB" id="A0A5K7YZ80"/>
<proteinExistence type="predicted"/>
<protein>
    <recommendedName>
        <fullName evidence="3">Thiamine biosynthesis protein ThiS</fullName>
    </recommendedName>
</protein>
<evidence type="ECO:0000313" key="2">
    <source>
        <dbReference type="Proteomes" id="UP000427769"/>
    </source>
</evidence>
<sequence length="65" mass="7015">MVYLDDIAIAWQEGMTVADLLDDVAADYHYAVVKLDGRLVSRPHFASTPVTDGSRIVPLPMIAGG</sequence>
<dbReference type="InterPro" id="IPR003749">
    <property type="entry name" value="ThiS/MoaD-like"/>
</dbReference>